<organism evidence="2 3">
    <name type="scientific">candidate division WOR-3 bacterium</name>
    <dbReference type="NCBI Taxonomy" id="2052148"/>
    <lineage>
        <taxon>Bacteria</taxon>
        <taxon>Bacteria division WOR-3</taxon>
    </lineage>
</organism>
<feature type="transmembrane region" description="Helical" evidence="1">
    <location>
        <begin position="12"/>
        <end position="31"/>
    </location>
</feature>
<proteinExistence type="predicted"/>
<dbReference type="AlphaFoldDB" id="A0A350HAJ1"/>
<name>A0A350HAJ1_UNCW3</name>
<dbReference type="EMBL" id="DMZY01000154">
    <property type="protein sequence ID" value="HAV92557.1"/>
    <property type="molecule type" value="Genomic_DNA"/>
</dbReference>
<comment type="caution">
    <text evidence="2">The sequence shown here is derived from an EMBL/GenBank/DDBJ whole genome shotgun (WGS) entry which is preliminary data.</text>
</comment>
<dbReference type="Proteomes" id="UP000264062">
    <property type="component" value="Unassembled WGS sequence"/>
</dbReference>
<feature type="transmembrane region" description="Helical" evidence="1">
    <location>
        <begin position="37"/>
        <end position="54"/>
    </location>
</feature>
<evidence type="ECO:0000313" key="2">
    <source>
        <dbReference type="EMBL" id="HAV92557.1"/>
    </source>
</evidence>
<reference evidence="2 3" key="1">
    <citation type="journal article" date="2018" name="Nat. Biotechnol.">
        <title>A standardized bacterial taxonomy based on genome phylogeny substantially revises the tree of life.</title>
        <authorList>
            <person name="Parks D.H."/>
            <person name="Chuvochina M."/>
            <person name="Waite D.W."/>
            <person name="Rinke C."/>
            <person name="Skarshewski A."/>
            <person name="Chaumeil P.A."/>
            <person name="Hugenholtz P."/>
        </authorList>
    </citation>
    <scope>NUCLEOTIDE SEQUENCE [LARGE SCALE GENOMIC DNA]</scope>
    <source>
        <strain evidence="2">UBA9956</strain>
    </source>
</reference>
<protein>
    <submittedName>
        <fullName evidence="2">Uncharacterized protein</fullName>
    </submittedName>
</protein>
<accession>A0A350HAJ1</accession>
<gene>
    <name evidence="2" type="ORF">DCW38_05175</name>
</gene>
<feature type="non-terminal residue" evidence="2">
    <location>
        <position position="65"/>
    </location>
</feature>
<evidence type="ECO:0000256" key="1">
    <source>
        <dbReference type="SAM" id="Phobius"/>
    </source>
</evidence>
<evidence type="ECO:0000313" key="3">
    <source>
        <dbReference type="Proteomes" id="UP000264062"/>
    </source>
</evidence>
<sequence>MNNEKREIKNRVNGLGWGLFLIMSGVLWLLPAGLIPSGSWLISTGAILLAVNLVKNAFNHKLSTI</sequence>
<keyword evidence="1" id="KW-1133">Transmembrane helix</keyword>
<keyword evidence="1" id="KW-0812">Transmembrane</keyword>
<keyword evidence="1" id="KW-0472">Membrane</keyword>